<name>A0A1S1YUM3_FLAPC</name>
<protein>
    <recommendedName>
        <fullName evidence="2">UVR domain-containing protein</fullName>
    </recommendedName>
</protein>
<evidence type="ECO:0000313" key="3">
    <source>
        <dbReference type="EMBL" id="OHX64706.1"/>
    </source>
</evidence>
<evidence type="ECO:0000256" key="1">
    <source>
        <dbReference type="SAM" id="SignalP"/>
    </source>
</evidence>
<dbReference type="PROSITE" id="PS50151">
    <property type="entry name" value="UVR"/>
    <property type="match status" value="1"/>
</dbReference>
<dbReference type="AlphaFoldDB" id="A0A1S1YUM3"/>
<dbReference type="Proteomes" id="UP000179797">
    <property type="component" value="Unassembled WGS sequence"/>
</dbReference>
<feature type="chain" id="PRO_5010345782" description="UVR domain-containing protein" evidence="1">
    <location>
        <begin position="24"/>
        <end position="342"/>
    </location>
</feature>
<feature type="signal peptide" evidence="1">
    <location>
        <begin position="1"/>
        <end position="23"/>
    </location>
</feature>
<accession>A0A1S1YUM3</accession>
<dbReference type="EMBL" id="JRYR02000002">
    <property type="protein sequence ID" value="OHX64706.1"/>
    <property type="molecule type" value="Genomic_DNA"/>
</dbReference>
<dbReference type="Pfam" id="PF02151">
    <property type="entry name" value="UVR"/>
    <property type="match status" value="1"/>
</dbReference>
<keyword evidence="4" id="KW-1185">Reference proteome</keyword>
<evidence type="ECO:0000313" key="4">
    <source>
        <dbReference type="Proteomes" id="UP000179797"/>
    </source>
</evidence>
<evidence type="ECO:0000259" key="2">
    <source>
        <dbReference type="PROSITE" id="PS50151"/>
    </source>
</evidence>
<proteinExistence type="predicted"/>
<reference evidence="3 4" key="1">
    <citation type="journal article" date="2012" name="Int. J. Syst. Evol. Microbiol.">
        <title>Flammeovirga pacifica sp. nov., isolated from deep-sea sediment.</title>
        <authorList>
            <person name="Xu H."/>
            <person name="Fu Y."/>
            <person name="Yang N."/>
            <person name="Ding Z."/>
            <person name="Lai Q."/>
            <person name="Zeng R."/>
        </authorList>
    </citation>
    <scope>NUCLEOTIDE SEQUENCE [LARGE SCALE GENOMIC DNA]</scope>
    <source>
        <strain evidence="4">DSM 24597 / LMG 26175 / WPAGA1</strain>
    </source>
</reference>
<dbReference type="RefSeq" id="WP_044217339.1">
    <property type="nucleotide sequence ID" value="NZ_JRYR02000002.1"/>
</dbReference>
<organism evidence="3 4">
    <name type="scientific">Flammeovirga pacifica</name>
    <dbReference type="NCBI Taxonomy" id="915059"/>
    <lineage>
        <taxon>Bacteria</taxon>
        <taxon>Pseudomonadati</taxon>
        <taxon>Bacteroidota</taxon>
        <taxon>Cytophagia</taxon>
        <taxon>Cytophagales</taxon>
        <taxon>Flammeovirgaceae</taxon>
        <taxon>Flammeovirga</taxon>
    </lineage>
</organism>
<keyword evidence="1" id="KW-0732">Signal</keyword>
<dbReference type="InterPro" id="IPR001943">
    <property type="entry name" value="UVR_dom"/>
</dbReference>
<feature type="domain" description="UVR" evidence="2">
    <location>
        <begin position="276"/>
        <end position="311"/>
    </location>
</feature>
<comment type="caution">
    <text evidence="3">The sequence shown here is derived from an EMBL/GenBank/DDBJ whole genome shotgun (WGS) entry which is preliminary data.</text>
</comment>
<gene>
    <name evidence="3" type="ORF">NH26_24395</name>
</gene>
<sequence>MINYTYKALLLLLSFCITPFLYAQQSNVKDEVEFEFTWERYANEINRSYHFFNINNNNTDTDVYITGILTIHANFGGEQRVGEEVYDLVIEKGQKMKQLVINTNGLTTFTDFELSQIEVQKFSREVEIAKALQQGFILIDSVSQKEPIIITTSKLGEVKFYKGVDFEVTASTLTTTSNVSFEYEMFYPNQIVTQESQAHENSPMKSQKYHCYGINDLMLIKPNNVIIDGEKYAIEVAQIILPESYQNKIKKFLPAEQTASQAVASGASTSGQVAEDERIQLLKAEMEKAVTVQDYSKAASLKEEIGLLEQISEAVNVKDYIKAGELQKTWKEKFGEEVALEK</sequence>
<dbReference type="OrthoDB" id="1409865at2"/>